<dbReference type="EMBL" id="JANJQO010000012">
    <property type="protein sequence ID" value="KAJ2983910.1"/>
    <property type="molecule type" value="Genomic_DNA"/>
</dbReference>
<name>A0ACC1NX56_9HYPO</name>
<evidence type="ECO:0000313" key="1">
    <source>
        <dbReference type="EMBL" id="KAJ2983910.1"/>
    </source>
</evidence>
<keyword evidence="2" id="KW-1185">Reference proteome</keyword>
<accession>A0ACC1NX56</accession>
<organism evidence="1 2">
    <name type="scientific">Zarea fungicola</name>
    <dbReference type="NCBI Taxonomy" id="93591"/>
    <lineage>
        <taxon>Eukaryota</taxon>
        <taxon>Fungi</taxon>
        <taxon>Dikarya</taxon>
        <taxon>Ascomycota</taxon>
        <taxon>Pezizomycotina</taxon>
        <taxon>Sordariomycetes</taxon>
        <taxon>Hypocreomycetidae</taxon>
        <taxon>Hypocreales</taxon>
        <taxon>Cordycipitaceae</taxon>
        <taxon>Zarea</taxon>
    </lineage>
</organism>
<evidence type="ECO:0000313" key="2">
    <source>
        <dbReference type="Proteomes" id="UP001143910"/>
    </source>
</evidence>
<proteinExistence type="predicted"/>
<gene>
    <name evidence="1" type="ORF">NQ176_g344</name>
</gene>
<dbReference type="Proteomes" id="UP001143910">
    <property type="component" value="Unassembled WGS sequence"/>
</dbReference>
<protein>
    <submittedName>
        <fullName evidence="1">Uncharacterized protein</fullName>
    </submittedName>
</protein>
<comment type="caution">
    <text evidence="1">The sequence shown here is derived from an EMBL/GenBank/DDBJ whole genome shotgun (WGS) entry which is preliminary data.</text>
</comment>
<reference evidence="1" key="1">
    <citation type="submission" date="2022-08" db="EMBL/GenBank/DDBJ databases">
        <title>Genome Sequence of Lecanicillium fungicola.</title>
        <authorList>
            <person name="Buettner E."/>
        </authorList>
    </citation>
    <scope>NUCLEOTIDE SEQUENCE</scope>
    <source>
        <strain evidence="1">Babe33</strain>
    </source>
</reference>
<sequence>MALMFPHAGERLQIAEAHDIVMPQAEWATILQGVEAVFHVAATLPRSNEMVQAVYDSLIEGIRSLLQAVGSQHSIKRFILTGSHGVFYQSGMRNVFDPATIFDENSWNESKEVDLESQHAFSVYLDCKAMAEKMMWRAAEEYTHVDFTSVHPPTVYGVPTDGYPREDNLNSMNANKFIYQLIQHDLEFPTYSIPHCCHVRDVAKAHVRALTAPSINGVKKRFILCAGLLDWAEAIHFLQESRPAISTRLPDPALAHRTPLARYKVDTTLSDRLLGVRPISPKDILLEVIDYLLEWEKDKNESDLTDRVQPEVPSK</sequence>